<dbReference type="GO" id="GO:1990063">
    <property type="term" value="C:Bam protein complex"/>
    <property type="evidence" value="ECO:0007669"/>
    <property type="project" value="TreeGrafter"/>
</dbReference>
<dbReference type="InterPro" id="IPR017689">
    <property type="entry name" value="BamD"/>
</dbReference>
<dbReference type="PANTHER" id="PTHR37423:SF1">
    <property type="entry name" value="OUTER MEMBRANE PROTEIN ASSEMBLY FACTOR BAMD"/>
    <property type="match status" value="1"/>
</dbReference>
<dbReference type="Gene3D" id="1.25.40.10">
    <property type="entry name" value="Tetratricopeptide repeat domain"/>
    <property type="match status" value="1"/>
</dbReference>
<comment type="subunit">
    <text evidence="6">Part of the Bam complex, which is composed of the outer membrane protein BamA, and four lipoproteins BamB, BamC, BamD and BamE.</text>
</comment>
<comment type="similarity">
    <text evidence="6">Belongs to the BamD family.</text>
</comment>
<dbReference type="CDD" id="cd15830">
    <property type="entry name" value="BamD"/>
    <property type="match status" value="1"/>
</dbReference>
<keyword evidence="4 6" id="KW-0998">Cell outer membrane</keyword>
<dbReference type="FunFam" id="1.25.40.10:FF:000015">
    <property type="entry name" value="Outer membrane protein assembly factor BamD"/>
    <property type="match status" value="1"/>
</dbReference>
<evidence type="ECO:0000256" key="4">
    <source>
        <dbReference type="ARBA" id="ARBA00023237"/>
    </source>
</evidence>
<evidence type="ECO:0000256" key="5">
    <source>
        <dbReference type="ARBA" id="ARBA00023288"/>
    </source>
</evidence>
<feature type="signal peptide" evidence="7">
    <location>
        <begin position="1"/>
        <end position="24"/>
    </location>
</feature>
<dbReference type="RefSeq" id="WP_072550498.1">
    <property type="nucleotide sequence ID" value="NZ_CP021659.1"/>
</dbReference>
<dbReference type="NCBIfam" id="TIGR03302">
    <property type="entry name" value="OM_YfiO"/>
    <property type="match status" value="1"/>
</dbReference>
<dbReference type="EMBL" id="CP021659">
    <property type="protein sequence ID" value="AWK13919.1"/>
    <property type="molecule type" value="Genomic_DNA"/>
</dbReference>
<keyword evidence="1 6" id="KW-0732">Signal</keyword>
<evidence type="ECO:0000256" key="2">
    <source>
        <dbReference type="ARBA" id="ARBA00023136"/>
    </source>
</evidence>
<dbReference type="Proteomes" id="UP000261875">
    <property type="component" value="Chromosome"/>
</dbReference>
<name>A0A2U8I487_9GAMM</name>
<dbReference type="KEGG" id="fsm:CCS41_04610"/>
<dbReference type="OrthoDB" id="9779191at2"/>
<dbReference type="GO" id="GO:0051205">
    <property type="term" value="P:protein insertion into membrane"/>
    <property type="evidence" value="ECO:0007669"/>
    <property type="project" value="UniProtKB-UniRule"/>
</dbReference>
<evidence type="ECO:0000256" key="6">
    <source>
        <dbReference type="HAMAP-Rule" id="MF_00922"/>
    </source>
</evidence>
<feature type="chain" id="PRO_5016185885" description="Outer membrane protein assembly factor BamD" evidence="7">
    <location>
        <begin position="25"/>
        <end position="251"/>
    </location>
</feature>
<sequence length="251" mass="28687">MMRMTYLVAVATLSLLLMGCSSNKDRVPEKPPAELYADAQKKLQNGNFGGAITQLEALDSRYPFGPYSQQVHFDLIYAYYKSADLSMAQAFIDRFIRLNPTHPNSDYILYMRGLTDMALDDSVLQGLFGIDRSDRDPIYALAAFRDFNQLLRNYPHSQYAPDGQKRLLYIVNRLAKHELAVAQYYTRRGAYVAVVNRIEQMLQDYPDTQATRHALPLMENAYRQLQLNEQADKVAHLISANPTESVLTENF</sequence>
<dbReference type="PANTHER" id="PTHR37423">
    <property type="entry name" value="SOLUBLE LYTIC MUREIN TRANSGLYCOSYLASE-RELATED"/>
    <property type="match status" value="1"/>
</dbReference>
<feature type="domain" description="Outer membrane lipoprotein BamD-like" evidence="8">
    <location>
        <begin position="29"/>
        <end position="237"/>
    </location>
</feature>
<gene>
    <name evidence="6" type="primary">bamD</name>
    <name evidence="9" type="ORF">CCS41_04610</name>
</gene>
<dbReference type="SUPFAM" id="SSF48452">
    <property type="entry name" value="TPR-like"/>
    <property type="match status" value="1"/>
</dbReference>
<accession>A0A2U8I487</accession>
<evidence type="ECO:0000313" key="10">
    <source>
        <dbReference type="Proteomes" id="UP000261875"/>
    </source>
</evidence>
<evidence type="ECO:0000256" key="7">
    <source>
        <dbReference type="SAM" id="SignalP"/>
    </source>
</evidence>
<keyword evidence="10" id="KW-1185">Reference proteome</keyword>
<protein>
    <recommendedName>
        <fullName evidence="6">Outer membrane protein assembly factor BamD</fullName>
    </recommendedName>
</protein>
<dbReference type="STRING" id="1878942.GCA_900128755_01076"/>
<evidence type="ECO:0000259" key="8">
    <source>
        <dbReference type="Pfam" id="PF13525"/>
    </source>
</evidence>
<dbReference type="GO" id="GO:0043165">
    <property type="term" value="P:Gram-negative-bacterium-type cell outer membrane assembly"/>
    <property type="evidence" value="ECO:0007669"/>
    <property type="project" value="UniProtKB-UniRule"/>
</dbReference>
<evidence type="ECO:0000256" key="1">
    <source>
        <dbReference type="ARBA" id="ARBA00022729"/>
    </source>
</evidence>
<evidence type="ECO:0000256" key="3">
    <source>
        <dbReference type="ARBA" id="ARBA00023139"/>
    </source>
</evidence>
<comment type="subcellular location">
    <subcellularLocation>
        <location evidence="6">Cell outer membrane</location>
        <topology evidence="6">Lipid-anchor</topology>
    </subcellularLocation>
</comment>
<comment type="function">
    <text evidence="6">Part of the outer membrane protein assembly complex, which is involved in assembly and insertion of beta-barrel proteins into the outer membrane. Constitutes, with BamA, the core component of the assembly machinery.</text>
</comment>
<dbReference type="Pfam" id="PF13525">
    <property type="entry name" value="YfiO"/>
    <property type="match status" value="1"/>
</dbReference>
<keyword evidence="3 6" id="KW-0564">Palmitate</keyword>
<dbReference type="InterPro" id="IPR039565">
    <property type="entry name" value="BamD-like"/>
</dbReference>
<dbReference type="InterPro" id="IPR011990">
    <property type="entry name" value="TPR-like_helical_dom_sf"/>
</dbReference>
<keyword evidence="5 6" id="KW-0449">Lipoprotein</keyword>
<dbReference type="PROSITE" id="PS51257">
    <property type="entry name" value="PROKAR_LIPOPROTEIN"/>
    <property type="match status" value="1"/>
</dbReference>
<dbReference type="AlphaFoldDB" id="A0A2U8I487"/>
<evidence type="ECO:0000313" key="9">
    <source>
        <dbReference type="EMBL" id="AWK13919.1"/>
    </source>
</evidence>
<organism evidence="9 10">
    <name type="scientific">Candidatus Fukatsuia symbiotica</name>
    <dbReference type="NCBI Taxonomy" id="1878942"/>
    <lineage>
        <taxon>Bacteria</taxon>
        <taxon>Pseudomonadati</taxon>
        <taxon>Pseudomonadota</taxon>
        <taxon>Gammaproteobacteria</taxon>
        <taxon>Enterobacterales</taxon>
        <taxon>Yersiniaceae</taxon>
        <taxon>Candidatus Fukatsuia</taxon>
    </lineage>
</organism>
<dbReference type="NCBIfam" id="NF008119">
    <property type="entry name" value="PRK10866.1"/>
    <property type="match status" value="1"/>
</dbReference>
<keyword evidence="2 6" id="KW-0472">Membrane</keyword>
<reference evidence="9 10" key="1">
    <citation type="submission" date="2017-05" db="EMBL/GenBank/DDBJ databases">
        <title>Genome sequence of Candidatus Fukatsuia symbiotica and Candidatus Hamiltonella defensa from Acyrthosiphon pisum strain 5D.</title>
        <authorList>
            <person name="Patel V.A."/>
            <person name="Chevignon G."/>
            <person name="Russell J.A."/>
            <person name="Oliver K.M."/>
        </authorList>
    </citation>
    <scope>NUCLEOTIDE SEQUENCE [LARGE SCALE GENOMIC DNA]</scope>
    <source>
        <strain evidence="9 10">5D</strain>
    </source>
</reference>
<proteinExistence type="inferred from homology"/>
<dbReference type="HAMAP" id="MF_00922">
    <property type="entry name" value="OM_assembly_BamD"/>
    <property type="match status" value="1"/>
</dbReference>